<accession>A0A1J7IVQ8</accession>
<dbReference type="EMBL" id="KV875095">
    <property type="protein sequence ID" value="OIW31574.1"/>
    <property type="molecule type" value="Genomic_DNA"/>
</dbReference>
<feature type="domain" description="Aminoglycoside phosphotransferase" evidence="1">
    <location>
        <begin position="71"/>
        <end position="266"/>
    </location>
</feature>
<dbReference type="PANTHER" id="PTHR21310:SF55">
    <property type="entry name" value="AMINOGLYCOSIDE PHOSPHOTRANSFERASE DOMAIN-CONTAINING PROTEIN"/>
    <property type="match status" value="1"/>
</dbReference>
<name>A0A1J7IVQ8_9PEZI</name>
<dbReference type="GO" id="GO:0016301">
    <property type="term" value="F:kinase activity"/>
    <property type="evidence" value="ECO:0007669"/>
    <property type="project" value="UniProtKB-KW"/>
</dbReference>
<proteinExistence type="predicted"/>
<dbReference type="Gene3D" id="3.90.1200.10">
    <property type="match status" value="1"/>
</dbReference>
<dbReference type="InterPro" id="IPR002575">
    <property type="entry name" value="Aminoglycoside_PTrfase"/>
</dbReference>
<dbReference type="CDD" id="cd05120">
    <property type="entry name" value="APH_ChoK_like"/>
    <property type="match status" value="1"/>
</dbReference>
<organism evidence="2 3">
    <name type="scientific">Coniochaeta ligniaria NRRL 30616</name>
    <dbReference type="NCBI Taxonomy" id="1408157"/>
    <lineage>
        <taxon>Eukaryota</taxon>
        <taxon>Fungi</taxon>
        <taxon>Dikarya</taxon>
        <taxon>Ascomycota</taxon>
        <taxon>Pezizomycotina</taxon>
        <taxon>Sordariomycetes</taxon>
        <taxon>Sordariomycetidae</taxon>
        <taxon>Coniochaetales</taxon>
        <taxon>Coniochaetaceae</taxon>
        <taxon>Coniochaeta</taxon>
    </lineage>
</organism>
<dbReference type="InParanoid" id="A0A1J7IVQ8"/>
<evidence type="ECO:0000313" key="2">
    <source>
        <dbReference type="EMBL" id="OIW31574.1"/>
    </source>
</evidence>
<keyword evidence="2" id="KW-0808">Transferase</keyword>
<evidence type="ECO:0000259" key="1">
    <source>
        <dbReference type="Pfam" id="PF01636"/>
    </source>
</evidence>
<sequence>MAPYVPPPDNAATQHDETEHLAINNTFFRRTWLLFQYKALRRLRLARYDGNCLLLSKRLVVKTGPYVHLTEGATMHFVAANTSIPVPGVYCSFVHKNQAYIVMERLPGLGIPKVWKTLSEAQLDSICEQLRHMLEELRALQPPPGAGVQSCVGGSLRDFRIPHCRPRMGPFKIIHEFHTWLRDGFRPDEDPDSDATEYDVEVREMAAKQDGPWPPPVFTHGDLNASNVLVDGDKVTGIIDWETSGWYPHYWEYTSVWYGNRIRPGWQSMIPKFLQPYPEELKMEITRQKWWGDF</sequence>
<dbReference type="InterPro" id="IPR051678">
    <property type="entry name" value="AGP_Transferase"/>
</dbReference>
<dbReference type="Pfam" id="PF01636">
    <property type="entry name" value="APH"/>
    <property type="match status" value="1"/>
</dbReference>
<dbReference type="AlphaFoldDB" id="A0A1J7IVQ8"/>
<dbReference type="OrthoDB" id="2906425at2759"/>
<dbReference type="InterPro" id="IPR011009">
    <property type="entry name" value="Kinase-like_dom_sf"/>
</dbReference>
<dbReference type="PANTHER" id="PTHR21310">
    <property type="entry name" value="AMINOGLYCOSIDE PHOSPHOTRANSFERASE-RELATED-RELATED"/>
    <property type="match status" value="1"/>
</dbReference>
<gene>
    <name evidence="2" type="ORF">CONLIGDRAFT_229118</name>
</gene>
<keyword evidence="3" id="KW-1185">Reference proteome</keyword>
<dbReference type="Proteomes" id="UP000182658">
    <property type="component" value="Unassembled WGS sequence"/>
</dbReference>
<dbReference type="SUPFAM" id="SSF56112">
    <property type="entry name" value="Protein kinase-like (PK-like)"/>
    <property type="match status" value="1"/>
</dbReference>
<keyword evidence="2" id="KW-0418">Kinase</keyword>
<reference evidence="2 3" key="1">
    <citation type="submission" date="2016-10" db="EMBL/GenBank/DDBJ databases">
        <title>Draft genome sequence of Coniochaeta ligniaria NRRL30616, a lignocellulolytic fungus for bioabatement of inhibitors in plant biomass hydrolysates.</title>
        <authorList>
            <consortium name="DOE Joint Genome Institute"/>
            <person name="Jimenez D.J."/>
            <person name="Hector R.E."/>
            <person name="Riley R."/>
            <person name="Sun H."/>
            <person name="Grigoriev I.V."/>
            <person name="Van Elsas J.D."/>
            <person name="Nichols N.N."/>
        </authorList>
    </citation>
    <scope>NUCLEOTIDE SEQUENCE [LARGE SCALE GENOMIC DNA]</scope>
    <source>
        <strain evidence="2 3">NRRL 30616</strain>
    </source>
</reference>
<protein>
    <submittedName>
        <fullName evidence="2">Kinase-like protein</fullName>
    </submittedName>
</protein>
<evidence type="ECO:0000313" key="3">
    <source>
        <dbReference type="Proteomes" id="UP000182658"/>
    </source>
</evidence>
<dbReference type="STRING" id="1408157.A0A1J7IVQ8"/>